<proteinExistence type="predicted"/>
<feature type="transmembrane region" description="Helical" evidence="1">
    <location>
        <begin position="5"/>
        <end position="26"/>
    </location>
</feature>
<protein>
    <submittedName>
        <fullName evidence="2">Uncharacterized protein</fullName>
    </submittedName>
</protein>
<keyword evidence="1" id="KW-0812">Transmembrane</keyword>
<name>A0A3D9FXD9_9FLAO</name>
<keyword evidence="1" id="KW-0472">Membrane</keyword>
<dbReference type="Proteomes" id="UP000257004">
    <property type="component" value="Unassembled WGS sequence"/>
</dbReference>
<sequence>MLKRVFILGIILTLIQTLIYFIFVELLKFAEAKFVSENERQITDKILPFVILIFFEAVLIQNILSSIINKKLFTWIMFSISTIFLLAPFFKSFSIWPSVPFSFIITLLLLSYNITAKHYNKTIPSLVSPLT</sequence>
<gene>
    <name evidence="2" type="ORF">BD847_2178</name>
</gene>
<organism evidence="2 3">
    <name type="scientific">Flavobacterium cutihirudinis</name>
    <dbReference type="NCBI Taxonomy" id="1265740"/>
    <lineage>
        <taxon>Bacteria</taxon>
        <taxon>Pseudomonadati</taxon>
        <taxon>Bacteroidota</taxon>
        <taxon>Flavobacteriia</taxon>
        <taxon>Flavobacteriales</taxon>
        <taxon>Flavobacteriaceae</taxon>
        <taxon>Flavobacterium</taxon>
    </lineage>
</organism>
<feature type="transmembrane region" description="Helical" evidence="1">
    <location>
        <begin position="46"/>
        <end position="65"/>
    </location>
</feature>
<accession>A0A3D9FXD9</accession>
<feature type="transmembrane region" description="Helical" evidence="1">
    <location>
        <begin position="72"/>
        <end position="89"/>
    </location>
</feature>
<comment type="caution">
    <text evidence="2">The sequence shown here is derived from an EMBL/GenBank/DDBJ whole genome shotgun (WGS) entry which is preliminary data.</text>
</comment>
<evidence type="ECO:0000256" key="1">
    <source>
        <dbReference type="SAM" id="Phobius"/>
    </source>
</evidence>
<keyword evidence="1" id="KW-1133">Transmembrane helix</keyword>
<evidence type="ECO:0000313" key="2">
    <source>
        <dbReference type="EMBL" id="RED25424.1"/>
    </source>
</evidence>
<evidence type="ECO:0000313" key="3">
    <source>
        <dbReference type="Proteomes" id="UP000257004"/>
    </source>
</evidence>
<feature type="transmembrane region" description="Helical" evidence="1">
    <location>
        <begin position="95"/>
        <end position="114"/>
    </location>
</feature>
<keyword evidence="3" id="KW-1185">Reference proteome</keyword>
<dbReference type="EMBL" id="QRDQ01000008">
    <property type="protein sequence ID" value="RED25424.1"/>
    <property type="molecule type" value="Genomic_DNA"/>
</dbReference>
<reference evidence="2 3" key="1">
    <citation type="submission" date="2018-07" db="EMBL/GenBank/DDBJ databases">
        <title>Genomic Encyclopedia of Archaeal and Bacterial Type Strains, Phase II (KMG-II): from individual species to whole genera.</title>
        <authorList>
            <person name="Goeker M."/>
        </authorList>
    </citation>
    <scope>NUCLEOTIDE SEQUENCE [LARGE SCALE GENOMIC DNA]</scope>
    <source>
        <strain evidence="2 3">DSM 25795</strain>
    </source>
</reference>
<dbReference type="AlphaFoldDB" id="A0A3D9FXD9"/>